<evidence type="ECO:0000256" key="1">
    <source>
        <dbReference type="SAM" id="MobiDB-lite"/>
    </source>
</evidence>
<dbReference type="KEGG" id="llu:AKJ09_06619"/>
<accession>A0A0K1Q2B6</accession>
<feature type="compositionally biased region" description="Basic and acidic residues" evidence="1">
    <location>
        <begin position="15"/>
        <end position="29"/>
    </location>
</feature>
<reference evidence="2 3" key="1">
    <citation type="submission" date="2015-08" db="EMBL/GenBank/DDBJ databases">
        <authorList>
            <person name="Babu N.S."/>
            <person name="Beckwith C.J."/>
            <person name="Beseler K.G."/>
            <person name="Brison A."/>
            <person name="Carone J.V."/>
            <person name="Caskin T.P."/>
            <person name="Diamond M."/>
            <person name="Durham M.E."/>
            <person name="Foxe J.M."/>
            <person name="Go M."/>
            <person name="Henderson B.A."/>
            <person name="Jones I.B."/>
            <person name="McGettigan J.A."/>
            <person name="Micheletti S.J."/>
            <person name="Nasrallah M.E."/>
            <person name="Ortiz D."/>
            <person name="Piller C.R."/>
            <person name="Privatt S.R."/>
            <person name="Schneider S.L."/>
            <person name="Sharp S."/>
            <person name="Smith T.C."/>
            <person name="Stanton J.D."/>
            <person name="Ullery H.E."/>
            <person name="Wilson R.J."/>
            <person name="Serrano M.G."/>
            <person name="Buck G."/>
            <person name="Lee V."/>
            <person name="Wang Y."/>
            <person name="Carvalho R."/>
            <person name="Voegtly L."/>
            <person name="Shi R."/>
            <person name="Duckworth R."/>
            <person name="Johnson A."/>
            <person name="Loviza R."/>
            <person name="Walstead R."/>
            <person name="Shah Z."/>
            <person name="Kiflezghi M."/>
            <person name="Wade K."/>
            <person name="Ball S.L."/>
            <person name="Bradley K.W."/>
            <person name="Asai D.J."/>
            <person name="Bowman C.A."/>
            <person name="Russell D.A."/>
            <person name="Pope W.H."/>
            <person name="Jacobs-Sera D."/>
            <person name="Hendrix R.W."/>
            <person name="Hatfull G.F."/>
        </authorList>
    </citation>
    <scope>NUCLEOTIDE SEQUENCE [LARGE SCALE GENOMIC DNA]</scope>
    <source>
        <strain evidence="2 3">DSM 27648</strain>
    </source>
</reference>
<gene>
    <name evidence="2" type="ORF">AKJ09_06619</name>
</gene>
<evidence type="ECO:0000313" key="3">
    <source>
        <dbReference type="Proteomes" id="UP000064967"/>
    </source>
</evidence>
<dbReference type="EMBL" id="CP012333">
    <property type="protein sequence ID" value="AKU99955.1"/>
    <property type="molecule type" value="Genomic_DNA"/>
</dbReference>
<evidence type="ECO:0000313" key="2">
    <source>
        <dbReference type="EMBL" id="AKU99955.1"/>
    </source>
</evidence>
<proteinExistence type="predicted"/>
<name>A0A0K1Q2B6_9BACT</name>
<protein>
    <submittedName>
        <fullName evidence="2">Uncharacterized protein</fullName>
    </submittedName>
</protein>
<feature type="region of interest" description="Disordered" evidence="1">
    <location>
        <begin position="1"/>
        <end position="29"/>
    </location>
</feature>
<sequence>MLSDPTNALAASIGRRREHEAELALESEGRRSGVTYRIGARPRSA</sequence>
<keyword evidence="3" id="KW-1185">Reference proteome</keyword>
<organism evidence="2 3">
    <name type="scientific">Labilithrix luteola</name>
    <dbReference type="NCBI Taxonomy" id="1391654"/>
    <lineage>
        <taxon>Bacteria</taxon>
        <taxon>Pseudomonadati</taxon>
        <taxon>Myxococcota</taxon>
        <taxon>Polyangia</taxon>
        <taxon>Polyangiales</taxon>
        <taxon>Labilitrichaceae</taxon>
        <taxon>Labilithrix</taxon>
    </lineage>
</organism>
<dbReference type="Proteomes" id="UP000064967">
    <property type="component" value="Chromosome"/>
</dbReference>
<dbReference type="AlphaFoldDB" id="A0A0K1Q2B6"/>